<gene>
    <name evidence="2" type="ORF">BSU04_35610</name>
</gene>
<dbReference type="AlphaFoldDB" id="A0A226WRR4"/>
<dbReference type="GO" id="GO:0043565">
    <property type="term" value="F:sequence-specific DNA binding"/>
    <property type="evidence" value="ECO:0007669"/>
    <property type="project" value="InterPro"/>
</dbReference>
<organism evidence="2 3">
    <name type="scientific">Caballeronia sordidicola</name>
    <name type="common">Burkholderia sordidicola</name>
    <dbReference type="NCBI Taxonomy" id="196367"/>
    <lineage>
        <taxon>Bacteria</taxon>
        <taxon>Pseudomonadati</taxon>
        <taxon>Pseudomonadota</taxon>
        <taxon>Betaproteobacteria</taxon>
        <taxon>Burkholderiales</taxon>
        <taxon>Burkholderiaceae</taxon>
        <taxon>Caballeronia</taxon>
    </lineage>
</organism>
<comment type="caution">
    <text evidence="2">The sequence shown here is derived from an EMBL/GenBank/DDBJ whole genome shotgun (WGS) entry which is preliminary data.</text>
</comment>
<dbReference type="EMBL" id="MTHB01000246">
    <property type="protein sequence ID" value="OXC73520.1"/>
    <property type="molecule type" value="Genomic_DNA"/>
</dbReference>
<protein>
    <recommendedName>
        <fullName evidence="1">HTH araC/xylS-type domain-containing protein</fullName>
    </recommendedName>
</protein>
<evidence type="ECO:0000259" key="1">
    <source>
        <dbReference type="PROSITE" id="PS01124"/>
    </source>
</evidence>
<dbReference type="InterPro" id="IPR018060">
    <property type="entry name" value="HTH_AraC"/>
</dbReference>
<accession>A0A226WRR4</accession>
<feature type="domain" description="HTH araC/xylS-type" evidence="1">
    <location>
        <begin position="1"/>
        <end position="47"/>
    </location>
</feature>
<dbReference type="Proteomes" id="UP000214720">
    <property type="component" value="Unassembled WGS sequence"/>
</dbReference>
<evidence type="ECO:0000313" key="3">
    <source>
        <dbReference type="Proteomes" id="UP000214720"/>
    </source>
</evidence>
<dbReference type="GO" id="GO:0003700">
    <property type="term" value="F:DNA-binding transcription factor activity"/>
    <property type="evidence" value="ECO:0007669"/>
    <property type="project" value="InterPro"/>
</dbReference>
<name>A0A226WRR4_CABSO</name>
<proteinExistence type="predicted"/>
<sequence length="47" mass="4980">MARAAKLLSGSGTTVLAASMAVGVKIPSYLARLFIKHGQPLPKRFKP</sequence>
<evidence type="ECO:0000313" key="2">
    <source>
        <dbReference type="EMBL" id="OXC73520.1"/>
    </source>
</evidence>
<dbReference type="PROSITE" id="PS01124">
    <property type="entry name" value="HTH_ARAC_FAMILY_2"/>
    <property type="match status" value="1"/>
</dbReference>
<reference evidence="3" key="1">
    <citation type="submission" date="2017-01" db="EMBL/GenBank/DDBJ databases">
        <title>Genome Analysis of Deinococcus marmoris KOPRI26562.</title>
        <authorList>
            <person name="Kim J.H."/>
            <person name="Oh H.-M."/>
        </authorList>
    </citation>
    <scope>NUCLEOTIDE SEQUENCE [LARGE SCALE GENOMIC DNA]</scope>
    <source>
        <strain evidence="3">PAMC 26633</strain>
    </source>
</reference>